<evidence type="ECO:0000256" key="2">
    <source>
        <dbReference type="ARBA" id="ARBA00022448"/>
    </source>
</evidence>
<dbReference type="Pfam" id="PF07690">
    <property type="entry name" value="MFS_1"/>
    <property type="match status" value="1"/>
</dbReference>
<evidence type="ECO:0000256" key="5">
    <source>
        <dbReference type="ARBA" id="ARBA00023136"/>
    </source>
</evidence>
<evidence type="ECO:0000256" key="3">
    <source>
        <dbReference type="ARBA" id="ARBA00022692"/>
    </source>
</evidence>
<sequence>MADTKHDASTASAPVAESSDTVIHYARRGSTGEQTTAKADDSIEGYDDERMRARTLLTAEEEKKLMRRIDWRLMTLCSVMFLLKNIDADNVSNARIMNKGTPRNIMTQLGMTSNEYNLVTTLYYVPYIVAEAPSNLLIKRFKPSNWQSRIMVTWGIATACHAALTNKQGLLRQVCFLGLSFRCVIGIDQMRCRSGYCSFVSLLYTLGNLSGVFSGIFAYAFSHLNGAHGLSGWQWLFLVEGILTIAFGAALPWILPDFPDTAKWLTEKERAFIQARLPGNAPQASEMNFRWREIVASLKDVRLWLFTLIWAFYTIGTSGVRFYQPTVIADLGFTDIASAQLLNLPISLFSIAVIGVTGAFADNGKLPRPLYPLSFLGVILICYGVLYAYPNKGGVYAATLIGNGVTSAWFPMMWPWRVQTTSKATGSAFSIGFVNSYGQIGGAISPHLFQSKYAPHYGISFGIAMGFVSACVLTTLFTWWLTWKTEQDTRKLKVARVKAQERGETVLDDVVDNDLQKLGGGTGSSSSASSA</sequence>
<dbReference type="InterPro" id="IPR036259">
    <property type="entry name" value="MFS_trans_sf"/>
</dbReference>
<keyword evidence="4 7" id="KW-1133">Transmembrane helix</keyword>
<evidence type="ECO:0000256" key="4">
    <source>
        <dbReference type="ARBA" id="ARBA00022989"/>
    </source>
</evidence>
<dbReference type="EMBL" id="KZ805573">
    <property type="protein sequence ID" value="PVH93697.1"/>
    <property type="molecule type" value="Genomic_DNA"/>
</dbReference>
<feature type="transmembrane region" description="Helical" evidence="7">
    <location>
        <begin position="233"/>
        <end position="255"/>
    </location>
</feature>
<feature type="transmembrane region" description="Helical" evidence="7">
    <location>
        <begin position="199"/>
        <end position="221"/>
    </location>
</feature>
<accession>A0A2V1D6E3</accession>
<evidence type="ECO:0000256" key="1">
    <source>
        <dbReference type="ARBA" id="ARBA00004141"/>
    </source>
</evidence>
<gene>
    <name evidence="8" type="ORF">DM02DRAFT_603613</name>
</gene>
<dbReference type="SUPFAM" id="SSF103473">
    <property type="entry name" value="MFS general substrate transporter"/>
    <property type="match status" value="1"/>
</dbReference>
<evidence type="ECO:0000313" key="9">
    <source>
        <dbReference type="Proteomes" id="UP000244855"/>
    </source>
</evidence>
<dbReference type="InterPro" id="IPR011701">
    <property type="entry name" value="MFS"/>
</dbReference>
<evidence type="ECO:0000256" key="6">
    <source>
        <dbReference type="SAM" id="MobiDB-lite"/>
    </source>
</evidence>
<proteinExistence type="predicted"/>
<dbReference type="GO" id="GO:0022857">
    <property type="term" value="F:transmembrane transporter activity"/>
    <property type="evidence" value="ECO:0007669"/>
    <property type="project" value="InterPro"/>
</dbReference>
<evidence type="ECO:0000313" key="8">
    <source>
        <dbReference type="EMBL" id="PVH93697.1"/>
    </source>
</evidence>
<feature type="transmembrane region" description="Helical" evidence="7">
    <location>
        <begin position="342"/>
        <end position="361"/>
    </location>
</feature>
<feature type="transmembrane region" description="Helical" evidence="7">
    <location>
        <begin position="461"/>
        <end position="483"/>
    </location>
</feature>
<dbReference type="Proteomes" id="UP000244855">
    <property type="component" value="Unassembled WGS sequence"/>
</dbReference>
<feature type="transmembrane region" description="Helical" evidence="7">
    <location>
        <begin position="428"/>
        <end position="449"/>
    </location>
</feature>
<evidence type="ECO:0000256" key="7">
    <source>
        <dbReference type="SAM" id="Phobius"/>
    </source>
</evidence>
<keyword evidence="2" id="KW-0813">Transport</keyword>
<feature type="region of interest" description="Disordered" evidence="6">
    <location>
        <begin position="1"/>
        <end position="40"/>
    </location>
</feature>
<dbReference type="PANTHER" id="PTHR43791">
    <property type="entry name" value="PERMEASE-RELATED"/>
    <property type="match status" value="1"/>
</dbReference>
<keyword evidence="3 7" id="KW-0812">Transmembrane</keyword>
<organism evidence="8 9">
    <name type="scientific">Periconia macrospinosa</name>
    <dbReference type="NCBI Taxonomy" id="97972"/>
    <lineage>
        <taxon>Eukaryota</taxon>
        <taxon>Fungi</taxon>
        <taxon>Dikarya</taxon>
        <taxon>Ascomycota</taxon>
        <taxon>Pezizomycotina</taxon>
        <taxon>Dothideomycetes</taxon>
        <taxon>Pleosporomycetidae</taxon>
        <taxon>Pleosporales</taxon>
        <taxon>Massarineae</taxon>
        <taxon>Periconiaceae</taxon>
        <taxon>Periconia</taxon>
    </lineage>
</organism>
<name>A0A2V1D6E3_9PLEO</name>
<protein>
    <submittedName>
        <fullName evidence="8">Putative pantothenate transporter</fullName>
    </submittedName>
</protein>
<keyword evidence="9" id="KW-1185">Reference proteome</keyword>
<reference evidence="8 9" key="1">
    <citation type="journal article" date="2018" name="Sci. Rep.">
        <title>Comparative genomics provides insights into the lifestyle and reveals functional heterogeneity of dark septate endophytic fungi.</title>
        <authorList>
            <person name="Knapp D.G."/>
            <person name="Nemeth J.B."/>
            <person name="Barry K."/>
            <person name="Hainaut M."/>
            <person name="Henrissat B."/>
            <person name="Johnson J."/>
            <person name="Kuo A."/>
            <person name="Lim J.H.P."/>
            <person name="Lipzen A."/>
            <person name="Nolan M."/>
            <person name="Ohm R.A."/>
            <person name="Tamas L."/>
            <person name="Grigoriev I.V."/>
            <person name="Spatafora J.W."/>
            <person name="Nagy L.G."/>
            <person name="Kovacs G.M."/>
        </authorList>
    </citation>
    <scope>NUCLEOTIDE SEQUENCE [LARGE SCALE GENOMIC DNA]</scope>
    <source>
        <strain evidence="8 9">DSE2036</strain>
    </source>
</reference>
<dbReference type="GO" id="GO:0016020">
    <property type="term" value="C:membrane"/>
    <property type="evidence" value="ECO:0007669"/>
    <property type="project" value="UniProtKB-SubCell"/>
</dbReference>
<dbReference type="OrthoDB" id="2985014at2759"/>
<dbReference type="AlphaFoldDB" id="A0A2V1D6E3"/>
<dbReference type="Gene3D" id="1.20.1250.20">
    <property type="entry name" value="MFS general substrate transporter like domains"/>
    <property type="match status" value="2"/>
</dbReference>
<feature type="transmembrane region" description="Helical" evidence="7">
    <location>
        <begin position="370"/>
        <end position="389"/>
    </location>
</feature>
<comment type="subcellular location">
    <subcellularLocation>
        <location evidence="1">Membrane</location>
        <topology evidence="1">Multi-pass membrane protein</topology>
    </subcellularLocation>
</comment>
<feature type="transmembrane region" description="Helical" evidence="7">
    <location>
        <begin position="301"/>
        <end position="322"/>
    </location>
</feature>
<keyword evidence="5 7" id="KW-0472">Membrane</keyword>
<dbReference type="PANTHER" id="PTHR43791:SF91">
    <property type="entry name" value="MAJOR FACILITATOR SUPERFAMILY (MFS) PROFILE DOMAIN-CONTAINING PROTEIN-RELATED"/>
    <property type="match status" value="1"/>
</dbReference>
<feature type="transmembrane region" description="Helical" evidence="7">
    <location>
        <begin position="395"/>
        <end position="416"/>
    </location>
</feature>